<accession>A0ABN2TCT5</accession>
<evidence type="ECO:0000313" key="6">
    <source>
        <dbReference type="EMBL" id="GAA2005352.1"/>
    </source>
</evidence>
<dbReference type="InterPro" id="IPR032823">
    <property type="entry name" value="BCA_ABC_TP_C"/>
</dbReference>
<dbReference type="PANTHER" id="PTHR45772">
    <property type="entry name" value="CONSERVED COMPONENT OF ABC TRANSPORTER FOR NATURAL AMINO ACIDS-RELATED"/>
    <property type="match status" value="1"/>
</dbReference>
<feature type="compositionally biased region" description="Low complexity" evidence="4">
    <location>
        <begin position="260"/>
        <end position="287"/>
    </location>
</feature>
<comment type="caution">
    <text evidence="6">The sequence shown here is derived from an EMBL/GenBank/DDBJ whole genome shotgun (WGS) entry which is preliminary data.</text>
</comment>
<dbReference type="RefSeq" id="WP_344308213.1">
    <property type="nucleotide sequence ID" value="NZ_BAAANO010000013.1"/>
</dbReference>
<dbReference type="PANTHER" id="PTHR45772:SF7">
    <property type="entry name" value="AMINO ACID ABC TRANSPORTER ATP-BINDING PROTEIN"/>
    <property type="match status" value="1"/>
</dbReference>
<dbReference type="PROSITE" id="PS50893">
    <property type="entry name" value="ABC_TRANSPORTER_2"/>
    <property type="match status" value="1"/>
</dbReference>
<feature type="domain" description="ABC transporter" evidence="5">
    <location>
        <begin position="4"/>
        <end position="251"/>
    </location>
</feature>
<dbReference type="Proteomes" id="UP001500755">
    <property type="component" value="Unassembled WGS sequence"/>
</dbReference>
<dbReference type="SUPFAM" id="SSF52540">
    <property type="entry name" value="P-loop containing nucleoside triphosphate hydrolases"/>
    <property type="match status" value="1"/>
</dbReference>
<evidence type="ECO:0000313" key="7">
    <source>
        <dbReference type="Proteomes" id="UP001500755"/>
    </source>
</evidence>
<dbReference type="GO" id="GO:0005524">
    <property type="term" value="F:ATP binding"/>
    <property type="evidence" value="ECO:0007669"/>
    <property type="project" value="UniProtKB-KW"/>
</dbReference>
<dbReference type="SMART" id="SM00382">
    <property type="entry name" value="AAA"/>
    <property type="match status" value="1"/>
</dbReference>
<keyword evidence="3 6" id="KW-0067">ATP-binding</keyword>
<keyword evidence="7" id="KW-1185">Reference proteome</keyword>
<dbReference type="InterPro" id="IPR051120">
    <property type="entry name" value="ABC_AA/LPS_Transport"/>
</dbReference>
<evidence type="ECO:0000256" key="2">
    <source>
        <dbReference type="ARBA" id="ARBA00022741"/>
    </source>
</evidence>
<reference evidence="6 7" key="1">
    <citation type="journal article" date="2019" name="Int. J. Syst. Evol. Microbiol.">
        <title>The Global Catalogue of Microorganisms (GCM) 10K type strain sequencing project: providing services to taxonomists for standard genome sequencing and annotation.</title>
        <authorList>
            <consortium name="The Broad Institute Genomics Platform"/>
            <consortium name="The Broad Institute Genome Sequencing Center for Infectious Disease"/>
            <person name="Wu L."/>
            <person name="Ma J."/>
        </authorList>
    </citation>
    <scope>NUCLEOTIDE SEQUENCE [LARGE SCALE GENOMIC DNA]</scope>
    <source>
        <strain evidence="6 7">JCM 14546</strain>
    </source>
</reference>
<protein>
    <submittedName>
        <fullName evidence="6">ABC transporter ATP-binding protein</fullName>
    </submittedName>
</protein>
<evidence type="ECO:0000256" key="4">
    <source>
        <dbReference type="SAM" id="MobiDB-lite"/>
    </source>
</evidence>
<proteinExistence type="predicted"/>
<dbReference type="Pfam" id="PF12399">
    <property type="entry name" value="BCA_ABC_TP_C"/>
    <property type="match status" value="1"/>
</dbReference>
<dbReference type="InterPro" id="IPR003593">
    <property type="entry name" value="AAA+_ATPase"/>
</dbReference>
<sequence length="287" mass="30392">MTILRTEGLGKRFGGLDAVKDVSLAVEEGSITAIIGPNGAGKSTFFNLLAGYYTPTSGRVTFEGEDITGMAPHRTVKRGIARTFQTTHLFEEATVLENVLAGRVVRSRSTVFDAVLHTPRNRREEKENLAVAMAELEFAGIAGFAHEPAAEVPQEVQKRTAVALALATEPRLVLLDEPAAGITEEETAGFADLIRAIAARGITVCLVEHKMSMIMSLADHILVLERGRMLAEGTPAQIRSDERVIEAYLGRDEDAEEAAVAEAAGAGPTGAGSSTTGPTAPAQEGAR</sequence>
<feature type="region of interest" description="Disordered" evidence="4">
    <location>
        <begin position="256"/>
        <end position="287"/>
    </location>
</feature>
<dbReference type="InterPro" id="IPR003439">
    <property type="entry name" value="ABC_transporter-like_ATP-bd"/>
</dbReference>
<dbReference type="Pfam" id="PF00005">
    <property type="entry name" value="ABC_tran"/>
    <property type="match status" value="1"/>
</dbReference>
<keyword evidence="2" id="KW-0547">Nucleotide-binding</keyword>
<gene>
    <name evidence="6" type="ORF">GCM10009755_13730</name>
</gene>
<name>A0ABN2TCT5_9MICO</name>
<evidence type="ECO:0000259" key="5">
    <source>
        <dbReference type="PROSITE" id="PS50893"/>
    </source>
</evidence>
<dbReference type="CDD" id="cd03219">
    <property type="entry name" value="ABC_Mj1267_LivG_branched"/>
    <property type="match status" value="1"/>
</dbReference>
<organism evidence="6 7">
    <name type="scientific">Brevibacterium samyangense</name>
    <dbReference type="NCBI Taxonomy" id="366888"/>
    <lineage>
        <taxon>Bacteria</taxon>
        <taxon>Bacillati</taxon>
        <taxon>Actinomycetota</taxon>
        <taxon>Actinomycetes</taxon>
        <taxon>Micrococcales</taxon>
        <taxon>Brevibacteriaceae</taxon>
        <taxon>Brevibacterium</taxon>
    </lineage>
</organism>
<keyword evidence="1" id="KW-0813">Transport</keyword>
<dbReference type="Gene3D" id="3.40.50.300">
    <property type="entry name" value="P-loop containing nucleotide triphosphate hydrolases"/>
    <property type="match status" value="1"/>
</dbReference>
<dbReference type="EMBL" id="BAAANO010000013">
    <property type="protein sequence ID" value="GAA2005352.1"/>
    <property type="molecule type" value="Genomic_DNA"/>
</dbReference>
<evidence type="ECO:0000256" key="3">
    <source>
        <dbReference type="ARBA" id="ARBA00022840"/>
    </source>
</evidence>
<dbReference type="InterPro" id="IPR027417">
    <property type="entry name" value="P-loop_NTPase"/>
</dbReference>
<evidence type="ECO:0000256" key="1">
    <source>
        <dbReference type="ARBA" id="ARBA00022448"/>
    </source>
</evidence>